<accession>A0A837P6R5</accession>
<dbReference type="EMBL" id="LKLZ01000003">
    <property type="protein sequence ID" value="KPN43241.1"/>
    <property type="molecule type" value="Genomic_DNA"/>
</dbReference>
<reference evidence="4 6" key="1">
    <citation type="submission" date="2015-10" db="EMBL/GenBank/DDBJ databases">
        <title>Resequencing of Lactobacillus plantarum WJL strain genome.</title>
        <authorList>
            <person name="Martino M.E."/>
        </authorList>
    </citation>
    <scope>NUCLEOTIDE SEQUENCE [LARGE SCALE GENOMIC DNA]</scope>
    <source>
        <strain evidence="4 6">WJL</strain>
    </source>
</reference>
<comment type="caution">
    <text evidence="4">The sequence shown here is derived from an EMBL/GenBank/DDBJ whole genome shotgun (WGS) entry which is preliminary data.</text>
</comment>
<evidence type="ECO:0000259" key="1">
    <source>
        <dbReference type="Pfam" id="PF01548"/>
    </source>
</evidence>
<evidence type="ECO:0000313" key="4">
    <source>
        <dbReference type="EMBL" id="KPN43349.1"/>
    </source>
</evidence>
<dbReference type="InterPro" id="IPR003346">
    <property type="entry name" value="Transposase_20"/>
</dbReference>
<dbReference type="InterPro" id="IPR002525">
    <property type="entry name" value="Transp_IS110-like_N"/>
</dbReference>
<dbReference type="Pfam" id="PF01548">
    <property type="entry name" value="DEDD_Tnp_IS110"/>
    <property type="match status" value="1"/>
</dbReference>
<dbReference type="InterPro" id="IPR047650">
    <property type="entry name" value="Transpos_IS110"/>
</dbReference>
<dbReference type="GO" id="GO:0006313">
    <property type="term" value="P:DNA transposition"/>
    <property type="evidence" value="ECO:0007669"/>
    <property type="project" value="InterPro"/>
</dbReference>
<sequence length="409" mass="46939">MKLFVGIDVSSTDLETVMMSSENNEVVFQGNFINDINGASDIKRTVLKLVTTNHFDQIIIGMEATSIYSFHPSFFFKNDDDLNQYNTETVVINPKETKRYHDIFEENKNDKLDAFYIADYLRIGRYTVGIVKQENYLALQRLTRSRYELVKSSVRAKQHFIENLYYKVNKLVTTDKPKTNVFGSTMMDMLTEDLSTDDLANLSIEDLTDYLSKKGHGRFSDPKALASAIQKAVRGSYRLGKVMADSVDTVLSVYATEIKTFKKMIAELDHAIADLVQTIPEERILQSIPGIGPVYAAGILAEIGQINRFDDETKLASYAGLSWRQKQSGNYNSSTTPLIRSGDNYLRYYLVEAANHVKLQDDVFKDYYNRKYHEVSNTPHKRALVLTARKLIRVIFFLLQNHQIYEERR</sequence>
<dbReference type="AlphaFoldDB" id="A0A837P6R5"/>
<evidence type="ECO:0000313" key="5">
    <source>
        <dbReference type="EMBL" id="KPN43738.1"/>
    </source>
</evidence>
<dbReference type="Pfam" id="PF02371">
    <property type="entry name" value="Transposase_20"/>
    <property type="match status" value="1"/>
</dbReference>
<evidence type="ECO:0000259" key="2">
    <source>
        <dbReference type="Pfam" id="PF02371"/>
    </source>
</evidence>
<protein>
    <submittedName>
        <fullName evidence="4">Mobile element protein</fullName>
    </submittedName>
</protein>
<evidence type="ECO:0000313" key="6">
    <source>
        <dbReference type="Proteomes" id="UP000050511"/>
    </source>
</evidence>
<dbReference type="EMBL" id="LKLZ01000003">
    <property type="protein sequence ID" value="KPN43738.1"/>
    <property type="molecule type" value="Genomic_DNA"/>
</dbReference>
<organism evidence="4 6">
    <name type="scientific">Lactiplantibacillus plantarum WJL</name>
    <dbReference type="NCBI Taxonomy" id="1350466"/>
    <lineage>
        <taxon>Bacteria</taxon>
        <taxon>Bacillati</taxon>
        <taxon>Bacillota</taxon>
        <taxon>Bacilli</taxon>
        <taxon>Lactobacillales</taxon>
        <taxon>Lactobacillaceae</taxon>
        <taxon>Lactiplantibacillus</taxon>
    </lineage>
</organism>
<name>A0A837P6R5_LACPN</name>
<proteinExistence type="predicted"/>
<dbReference type="NCBIfam" id="NF033542">
    <property type="entry name" value="transpos_IS110"/>
    <property type="match status" value="1"/>
</dbReference>
<dbReference type="GO" id="GO:0004803">
    <property type="term" value="F:transposase activity"/>
    <property type="evidence" value="ECO:0007669"/>
    <property type="project" value="InterPro"/>
</dbReference>
<dbReference type="Proteomes" id="UP000050511">
    <property type="component" value="Unassembled WGS sequence"/>
</dbReference>
<dbReference type="GO" id="GO:0003677">
    <property type="term" value="F:DNA binding"/>
    <property type="evidence" value="ECO:0007669"/>
    <property type="project" value="InterPro"/>
</dbReference>
<dbReference type="PANTHER" id="PTHR33055:SF15">
    <property type="entry name" value="TRANSPOSASE-RELATED"/>
    <property type="match status" value="1"/>
</dbReference>
<feature type="domain" description="Transposase IS110-like N-terminal" evidence="1">
    <location>
        <begin position="5"/>
        <end position="164"/>
    </location>
</feature>
<dbReference type="RefSeq" id="WP_022638817.1">
    <property type="nucleotide sequence ID" value="NZ_AUTE01000087.1"/>
</dbReference>
<feature type="domain" description="Transposase IS116/IS110/IS902 C-terminal" evidence="2">
    <location>
        <begin position="283"/>
        <end position="368"/>
    </location>
</feature>
<dbReference type="EMBL" id="LKLZ01000003">
    <property type="protein sequence ID" value="KPN43349.1"/>
    <property type="molecule type" value="Genomic_DNA"/>
</dbReference>
<dbReference type="PANTHER" id="PTHR33055">
    <property type="entry name" value="TRANSPOSASE FOR INSERTION SEQUENCE ELEMENT IS1111A"/>
    <property type="match status" value="1"/>
</dbReference>
<evidence type="ECO:0000313" key="3">
    <source>
        <dbReference type="EMBL" id="KPN43241.1"/>
    </source>
</evidence>
<gene>
    <name evidence="3" type="ORF">WJL_0314</name>
    <name evidence="4" type="ORF">WJL_0422</name>
    <name evidence="5" type="ORF">WJL_0811</name>
</gene>